<dbReference type="Proteomes" id="UP000001522">
    <property type="component" value="Chromosome"/>
</dbReference>
<dbReference type="KEGG" id="hms:HMU05050"/>
<dbReference type="AlphaFoldDB" id="D3UGZ4"/>
<protein>
    <submittedName>
        <fullName evidence="1">Uncharacterized protein</fullName>
    </submittedName>
</protein>
<keyword evidence="2" id="KW-1185">Reference proteome</keyword>
<organism evidence="1 2">
    <name type="scientific">Helicobacter mustelae (strain ATCC 43772 / CCUG 25715 / CIP 103759 / LMG 18044 / NCTC 12198 / R85-136P)</name>
    <name type="common">Campylobacter mustelae</name>
    <dbReference type="NCBI Taxonomy" id="679897"/>
    <lineage>
        <taxon>Bacteria</taxon>
        <taxon>Pseudomonadati</taxon>
        <taxon>Campylobacterota</taxon>
        <taxon>Epsilonproteobacteria</taxon>
        <taxon>Campylobacterales</taxon>
        <taxon>Helicobacteraceae</taxon>
        <taxon>Helicobacter</taxon>
    </lineage>
</organism>
<proteinExistence type="predicted"/>
<sequence length="260" mass="30229">MLNPLKQILEHPNEKKFFVDAKAYAHKVLMQDKPYPWYDPMLYSNYIKQVASLLKADVLVLRFDNLFEEELNTNKELIEKMSEKTRRGYALKIFLSDERVRDVASALINTVTNIMHVHVLTQLPSPLQLLKLTAKAAGQDDGHFEDNEIENSSVYYADWLRSYKDSKVKGLLFDERSTSLNIEHYMPVKNTADGYDWVIGFRRDAELAFDGFEYSIPVIPSDFWVQEANPGLENYKNKIVFSEIHRDAVPEKVLEKLTLF</sequence>
<dbReference type="EMBL" id="FN555004">
    <property type="protein sequence ID" value="CBG39766.1"/>
    <property type="molecule type" value="Genomic_DNA"/>
</dbReference>
<reference evidence="1 2" key="1">
    <citation type="journal article" date="2010" name="BMC Genomics">
        <title>Comparative genomics and proteomics of Helicobacter mustelae, an ulcerogenic and carcinogenic gastric pathogen.</title>
        <authorList>
            <person name="O'Toole P.W."/>
            <person name="Snelling W.J."/>
            <person name="Canchaya C."/>
            <person name="Forde B.M."/>
            <person name="Hardie K.R."/>
            <person name="Josenhans C."/>
            <person name="Graham R.L.J."/>
            <person name="McMullan G."/>
            <person name="Parkhill J."/>
            <person name="Belda E."/>
            <person name="Bentley S.D."/>
        </authorList>
    </citation>
    <scope>NUCLEOTIDE SEQUENCE [LARGE SCALE GENOMIC DNA]</scope>
    <source>
        <strain evidence="2">ATCC 43772 / LMG 18044 / NCTC 12198 / 12198</strain>
    </source>
</reference>
<gene>
    <name evidence="1" type="ordered locus">HMU05050</name>
</gene>
<dbReference type="RefSeq" id="WP_013022852.1">
    <property type="nucleotide sequence ID" value="NC_013949.1"/>
</dbReference>
<dbReference type="eggNOG" id="ENOG502ZA8Z">
    <property type="taxonomic scope" value="Bacteria"/>
</dbReference>
<name>D3UGZ4_HELM1</name>
<evidence type="ECO:0000313" key="2">
    <source>
        <dbReference type="Proteomes" id="UP000001522"/>
    </source>
</evidence>
<evidence type="ECO:0000313" key="1">
    <source>
        <dbReference type="EMBL" id="CBG39766.1"/>
    </source>
</evidence>
<accession>D3UGZ4</accession>
<dbReference type="HOGENOM" id="CLU_1030045_0_0_7"/>